<evidence type="ECO:0000313" key="7">
    <source>
        <dbReference type="Proteomes" id="UP000185944"/>
    </source>
</evidence>
<evidence type="ECO:0000256" key="4">
    <source>
        <dbReference type="ARBA" id="ARBA00035244"/>
    </source>
</evidence>
<evidence type="ECO:0000313" key="6">
    <source>
        <dbReference type="EMBL" id="OAG29195.1"/>
    </source>
</evidence>
<dbReference type="STRING" id="1805483.A0A177EB82"/>
<dbReference type="GO" id="GO:1990904">
    <property type="term" value="C:ribonucleoprotein complex"/>
    <property type="evidence" value="ECO:0007669"/>
    <property type="project" value="UniProtKB-KW"/>
</dbReference>
<dbReference type="FunFam" id="3.40.1370.10:FF:000011">
    <property type="entry name" value="50S ribosomal protein L4"/>
    <property type="match status" value="1"/>
</dbReference>
<dbReference type="VEuPathDB" id="MicrosporidiaDB:NEDG_01268"/>
<dbReference type="GO" id="GO:0006412">
    <property type="term" value="P:translation"/>
    <property type="evidence" value="ECO:0007669"/>
    <property type="project" value="InterPro"/>
</dbReference>
<dbReference type="RefSeq" id="XP_067543874.1">
    <property type="nucleotide sequence ID" value="XM_067688686.1"/>
</dbReference>
<dbReference type="SUPFAM" id="SSF52166">
    <property type="entry name" value="Ribosomal protein L4"/>
    <property type="match status" value="1"/>
</dbReference>
<keyword evidence="3" id="KW-0687">Ribonucleoprotein</keyword>
<accession>A0A177EB82</accession>
<dbReference type="InterPro" id="IPR023574">
    <property type="entry name" value="Ribosomal_uL4_dom_sf"/>
</dbReference>
<gene>
    <name evidence="6" type="ORF">NEDG_01268</name>
</gene>
<dbReference type="InterPro" id="IPR045240">
    <property type="entry name" value="Ribosomal_uL4_euk/arch"/>
</dbReference>
<evidence type="ECO:0000256" key="3">
    <source>
        <dbReference type="ARBA" id="ARBA00023274"/>
    </source>
</evidence>
<comment type="similarity">
    <text evidence="1">Belongs to the universal ribosomal protein uL4 family.</text>
</comment>
<name>A0A177EB82_9MICR</name>
<dbReference type="InterPro" id="IPR002136">
    <property type="entry name" value="Ribosomal_uL4"/>
</dbReference>
<evidence type="ECO:0000256" key="1">
    <source>
        <dbReference type="ARBA" id="ARBA00010528"/>
    </source>
</evidence>
<dbReference type="GO" id="GO:0005840">
    <property type="term" value="C:ribosome"/>
    <property type="evidence" value="ECO:0007669"/>
    <property type="project" value="UniProtKB-KW"/>
</dbReference>
<sequence length="331" mass="36900">MIQNEIECYELNGTTCYKKVALPEVFGVPIRSELVSVVQNRAMRNTRQPYAVDPLAGMRHSAHSWGTGRALARVPRVSGGGTRRAGQGAFANFCRKGRMASPTTVLRRWQRKTNLTARRHAAAMAVAATASAALVESRGHRISNLKQIPLVVSNELQNIKKTAEALKTLRSFSLGEEVERVKESKSLRRGQGKSRNRRWVMRKGLLIVYKENNGLVRAFRNICGVDLMQVDSLNILKLAPGGHLGRLVMWTEGAFERLRELFGDEGEEAIKSKYVLPSSKLSCPDYKVLLKSEEVVALFDKKPAACLGKTLSSPEKIMAMNPYFELFNEIV</sequence>
<dbReference type="Gene3D" id="3.40.1370.10">
    <property type="match status" value="1"/>
</dbReference>
<protein>
    <recommendedName>
        <fullName evidence="4">Large ribosomal subunit protein uL4</fullName>
    </recommendedName>
    <alternativeName>
        <fullName evidence="5">60S ribosomal protein L4</fullName>
    </alternativeName>
</protein>
<dbReference type="Proteomes" id="UP000185944">
    <property type="component" value="Unassembled WGS sequence"/>
</dbReference>
<proteinExistence type="inferred from homology"/>
<dbReference type="GeneID" id="93647618"/>
<dbReference type="AlphaFoldDB" id="A0A177EB82"/>
<keyword evidence="7" id="KW-1185">Reference proteome</keyword>
<dbReference type="GO" id="GO:0003735">
    <property type="term" value="F:structural constituent of ribosome"/>
    <property type="evidence" value="ECO:0007669"/>
    <property type="project" value="InterPro"/>
</dbReference>
<keyword evidence="2 6" id="KW-0689">Ribosomal protein</keyword>
<organism evidence="6 7">
    <name type="scientific">Nematocida displodere</name>
    <dbReference type="NCBI Taxonomy" id="1805483"/>
    <lineage>
        <taxon>Eukaryota</taxon>
        <taxon>Fungi</taxon>
        <taxon>Fungi incertae sedis</taxon>
        <taxon>Microsporidia</taxon>
        <taxon>Nematocida</taxon>
    </lineage>
</organism>
<evidence type="ECO:0000256" key="2">
    <source>
        <dbReference type="ARBA" id="ARBA00022980"/>
    </source>
</evidence>
<dbReference type="PANTHER" id="PTHR19431">
    <property type="entry name" value="60S RIBOSOMAL PROTEIN L4"/>
    <property type="match status" value="1"/>
</dbReference>
<dbReference type="OrthoDB" id="10259785at2759"/>
<comment type="caution">
    <text evidence="6">The sequence shown here is derived from an EMBL/GenBank/DDBJ whole genome shotgun (WGS) entry which is preliminary data.</text>
</comment>
<dbReference type="EMBL" id="LTDL01000041">
    <property type="protein sequence ID" value="OAG29195.1"/>
    <property type="molecule type" value="Genomic_DNA"/>
</dbReference>
<reference evidence="6 7" key="1">
    <citation type="submission" date="2016-02" db="EMBL/GenBank/DDBJ databases">
        <title>Discovery of a natural microsporidian pathogen with a broad tissue tropism in Caenorhabditis elegans.</title>
        <authorList>
            <person name="Luallen R.J."/>
            <person name="Reinke A.W."/>
            <person name="Tong L."/>
            <person name="Botts M.R."/>
            <person name="Felix M.-A."/>
            <person name="Troemel E.R."/>
        </authorList>
    </citation>
    <scope>NUCLEOTIDE SEQUENCE [LARGE SCALE GENOMIC DNA]</scope>
    <source>
        <strain evidence="6 7">JUm2807</strain>
    </source>
</reference>
<evidence type="ECO:0000256" key="5">
    <source>
        <dbReference type="ARBA" id="ARBA00035353"/>
    </source>
</evidence>
<dbReference type="Pfam" id="PF00573">
    <property type="entry name" value="Ribosomal_L4"/>
    <property type="match status" value="1"/>
</dbReference>